<dbReference type="AlphaFoldDB" id="A0A345NMU5"/>
<evidence type="ECO:0000256" key="2">
    <source>
        <dbReference type="SAM" id="Phobius"/>
    </source>
</evidence>
<accession>A0A345NMU5</accession>
<name>A0A345NMU5_9MICO</name>
<reference evidence="3 4" key="1">
    <citation type="submission" date="2018-07" db="EMBL/GenBank/DDBJ databases">
        <title>Complete genome sequencing of Ornithinimicrobium sp. AMA3305.</title>
        <authorList>
            <person name="Bae J.-W."/>
        </authorList>
    </citation>
    <scope>NUCLEOTIDE SEQUENCE [LARGE SCALE GENOMIC DNA]</scope>
    <source>
        <strain evidence="3 4">AMA3305</strain>
    </source>
</reference>
<dbReference type="KEGG" id="orn:DV701_09685"/>
<sequence>MVGRMRPKQLAVVGTICLLSGIAGLGLRASAPGMDEPSIWYPLWTAAVFILGVVGAGLLIIGLSFRPEGPAPAPRPRRRPALARGRG</sequence>
<organism evidence="3 4">
    <name type="scientific">Ornithinimicrobium avium</name>
    <dbReference type="NCBI Taxonomy" id="2283195"/>
    <lineage>
        <taxon>Bacteria</taxon>
        <taxon>Bacillati</taxon>
        <taxon>Actinomycetota</taxon>
        <taxon>Actinomycetes</taxon>
        <taxon>Micrococcales</taxon>
        <taxon>Ornithinimicrobiaceae</taxon>
        <taxon>Ornithinimicrobium</taxon>
    </lineage>
</organism>
<feature type="region of interest" description="Disordered" evidence="1">
    <location>
        <begin position="65"/>
        <end position="87"/>
    </location>
</feature>
<evidence type="ECO:0000313" key="3">
    <source>
        <dbReference type="EMBL" id="AXH96353.1"/>
    </source>
</evidence>
<feature type="transmembrane region" description="Helical" evidence="2">
    <location>
        <begin position="44"/>
        <end position="65"/>
    </location>
</feature>
<evidence type="ECO:0000313" key="4">
    <source>
        <dbReference type="Proteomes" id="UP000253790"/>
    </source>
</evidence>
<feature type="compositionally biased region" description="Basic residues" evidence="1">
    <location>
        <begin position="75"/>
        <end position="87"/>
    </location>
</feature>
<gene>
    <name evidence="3" type="ORF">DV701_09685</name>
</gene>
<protein>
    <submittedName>
        <fullName evidence="3">Uncharacterized protein</fullName>
    </submittedName>
</protein>
<keyword evidence="4" id="KW-1185">Reference proteome</keyword>
<keyword evidence="2" id="KW-0812">Transmembrane</keyword>
<keyword evidence="2" id="KW-1133">Transmembrane helix</keyword>
<dbReference type="EMBL" id="CP031229">
    <property type="protein sequence ID" value="AXH96353.1"/>
    <property type="molecule type" value="Genomic_DNA"/>
</dbReference>
<keyword evidence="2" id="KW-0472">Membrane</keyword>
<evidence type="ECO:0000256" key="1">
    <source>
        <dbReference type="SAM" id="MobiDB-lite"/>
    </source>
</evidence>
<dbReference type="Proteomes" id="UP000253790">
    <property type="component" value="Chromosome"/>
</dbReference>
<proteinExistence type="predicted"/>